<feature type="transmembrane region" description="Helical" evidence="1">
    <location>
        <begin position="33"/>
        <end position="55"/>
    </location>
</feature>
<evidence type="ECO:0000313" key="3">
    <source>
        <dbReference type="Proteomes" id="UP000319040"/>
    </source>
</evidence>
<dbReference type="AlphaFoldDB" id="A0A521CKH6"/>
<dbReference type="Pfam" id="PF11177">
    <property type="entry name" value="DUF2964"/>
    <property type="match status" value="1"/>
</dbReference>
<keyword evidence="1" id="KW-0472">Membrane</keyword>
<keyword evidence="1" id="KW-0812">Transmembrane</keyword>
<gene>
    <name evidence="2" type="ORF">SAMN06265379_103232</name>
</gene>
<dbReference type="EMBL" id="FXTB01000003">
    <property type="protein sequence ID" value="SMO59946.1"/>
    <property type="molecule type" value="Genomic_DNA"/>
</dbReference>
<keyword evidence="3" id="KW-1185">Reference proteome</keyword>
<keyword evidence="1" id="KW-1133">Transmembrane helix</keyword>
<evidence type="ECO:0000313" key="2">
    <source>
        <dbReference type="EMBL" id="SMO59946.1"/>
    </source>
</evidence>
<evidence type="ECO:0000256" key="1">
    <source>
        <dbReference type="SAM" id="Phobius"/>
    </source>
</evidence>
<dbReference type="RefSeq" id="WP_221929384.1">
    <property type="nucleotide sequence ID" value="NZ_FXTB01000003.1"/>
</dbReference>
<reference evidence="2 3" key="1">
    <citation type="submission" date="2017-05" db="EMBL/GenBank/DDBJ databases">
        <authorList>
            <person name="Varghese N."/>
            <person name="Submissions S."/>
        </authorList>
    </citation>
    <scope>NUCLEOTIDE SEQUENCE [LARGE SCALE GENOMIC DNA]</scope>
    <source>
        <strain evidence="2 3">DSM 27040</strain>
    </source>
</reference>
<protein>
    <submittedName>
        <fullName evidence="2">Uncharacterized protein</fullName>
    </submittedName>
</protein>
<feature type="transmembrane region" description="Helical" evidence="1">
    <location>
        <begin position="7"/>
        <end position="27"/>
    </location>
</feature>
<dbReference type="Proteomes" id="UP000319040">
    <property type="component" value="Unassembled WGS sequence"/>
</dbReference>
<sequence length="59" mass="6911">MRYIKRILLAILIILNVIMIAATFIVYKQDREMIYIVFCITICITSIVSMLPLFLKKDS</sequence>
<proteinExistence type="predicted"/>
<accession>A0A521CKH6</accession>
<organism evidence="2 3">
    <name type="scientific">Saccharicrinis carchari</name>
    <dbReference type="NCBI Taxonomy" id="1168039"/>
    <lineage>
        <taxon>Bacteria</taxon>
        <taxon>Pseudomonadati</taxon>
        <taxon>Bacteroidota</taxon>
        <taxon>Bacteroidia</taxon>
        <taxon>Marinilabiliales</taxon>
        <taxon>Marinilabiliaceae</taxon>
        <taxon>Saccharicrinis</taxon>
    </lineage>
</organism>
<dbReference type="InterPro" id="IPR021347">
    <property type="entry name" value="DUF2964"/>
</dbReference>
<name>A0A521CKH6_SACCC</name>